<dbReference type="Proteomes" id="UP000518605">
    <property type="component" value="Unassembled WGS sequence"/>
</dbReference>
<dbReference type="Gene3D" id="1.20.1740.10">
    <property type="entry name" value="Amino acid/polyamine transporter I"/>
    <property type="match status" value="1"/>
</dbReference>
<dbReference type="RefSeq" id="WP_183561136.1">
    <property type="nucleotide sequence ID" value="NZ_CBCSLB010000008.1"/>
</dbReference>
<protein>
    <submittedName>
        <fullName evidence="9">Spore germination protein KB</fullName>
    </submittedName>
</protein>
<feature type="transmembrane region" description="Helical" evidence="8">
    <location>
        <begin position="336"/>
        <end position="358"/>
    </location>
</feature>
<feature type="transmembrane region" description="Helical" evidence="8">
    <location>
        <begin position="40"/>
        <end position="60"/>
    </location>
</feature>
<feature type="transmembrane region" description="Helical" evidence="8">
    <location>
        <begin position="12"/>
        <end position="34"/>
    </location>
</feature>
<evidence type="ECO:0000256" key="6">
    <source>
        <dbReference type="ARBA" id="ARBA00022989"/>
    </source>
</evidence>
<reference evidence="9 10" key="1">
    <citation type="submission" date="2020-08" db="EMBL/GenBank/DDBJ databases">
        <title>Genomic Encyclopedia of Type Strains, Phase III (KMG-III): the genomes of soil and plant-associated and newly described type strains.</title>
        <authorList>
            <person name="Whitman W."/>
        </authorList>
    </citation>
    <scope>NUCLEOTIDE SEQUENCE [LARGE SCALE GENOMIC DNA]</scope>
    <source>
        <strain evidence="9 10">CECT 8234</strain>
    </source>
</reference>
<dbReference type="PANTHER" id="PTHR34975:SF2">
    <property type="entry name" value="SPORE GERMINATION PROTEIN A2"/>
    <property type="match status" value="1"/>
</dbReference>
<evidence type="ECO:0000313" key="9">
    <source>
        <dbReference type="EMBL" id="MBB3151830.1"/>
    </source>
</evidence>
<feature type="transmembrane region" description="Helical" evidence="8">
    <location>
        <begin position="273"/>
        <end position="294"/>
    </location>
</feature>
<evidence type="ECO:0000256" key="7">
    <source>
        <dbReference type="ARBA" id="ARBA00023136"/>
    </source>
</evidence>
<feature type="transmembrane region" description="Helical" evidence="8">
    <location>
        <begin position="80"/>
        <end position="101"/>
    </location>
</feature>
<comment type="similarity">
    <text evidence="2">Belongs to the amino acid-polyamine-organocation (APC) superfamily. Spore germination protein (SGP) (TC 2.A.3.9) family.</text>
</comment>
<feature type="transmembrane region" description="Helical" evidence="8">
    <location>
        <begin position="183"/>
        <end position="207"/>
    </location>
</feature>
<feature type="transmembrane region" description="Helical" evidence="8">
    <location>
        <begin position="107"/>
        <end position="134"/>
    </location>
</feature>
<dbReference type="InterPro" id="IPR004761">
    <property type="entry name" value="Spore_GerAB"/>
</dbReference>
<name>A0A7W5C6W6_9BACL</name>
<dbReference type="PANTHER" id="PTHR34975">
    <property type="entry name" value="SPORE GERMINATION PROTEIN A2"/>
    <property type="match status" value="1"/>
</dbReference>
<dbReference type="NCBIfam" id="TIGR00912">
    <property type="entry name" value="2A0309"/>
    <property type="match status" value="1"/>
</dbReference>
<evidence type="ECO:0000313" key="10">
    <source>
        <dbReference type="Proteomes" id="UP000518605"/>
    </source>
</evidence>
<keyword evidence="3" id="KW-0813">Transport</keyword>
<evidence type="ECO:0000256" key="5">
    <source>
        <dbReference type="ARBA" id="ARBA00022692"/>
    </source>
</evidence>
<dbReference type="GO" id="GO:0016020">
    <property type="term" value="C:membrane"/>
    <property type="evidence" value="ECO:0007669"/>
    <property type="project" value="UniProtKB-SubCell"/>
</dbReference>
<evidence type="ECO:0000256" key="2">
    <source>
        <dbReference type="ARBA" id="ARBA00007998"/>
    </source>
</evidence>
<dbReference type="Pfam" id="PF03845">
    <property type="entry name" value="Spore_permease"/>
    <property type="match status" value="1"/>
</dbReference>
<feature type="transmembrane region" description="Helical" evidence="8">
    <location>
        <begin position="219"/>
        <end position="243"/>
    </location>
</feature>
<accession>A0A7W5C6W6</accession>
<dbReference type="EMBL" id="JACHXW010000004">
    <property type="protein sequence ID" value="MBB3151830.1"/>
    <property type="molecule type" value="Genomic_DNA"/>
</dbReference>
<keyword evidence="6 8" id="KW-1133">Transmembrane helix</keyword>
<proteinExistence type="inferred from homology"/>
<comment type="caution">
    <text evidence="9">The sequence shown here is derived from an EMBL/GenBank/DDBJ whole genome shotgun (WGS) entry which is preliminary data.</text>
</comment>
<dbReference type="AlphaFoldDB" id="A0A7W5C6W6"/>
<sequence length="369" mass="40714">MDSMVLSNRQIFWMIASMQMLMLILLTSSATVQIAKQDAWASSLLVVVMGTGIAYCCAKVSTLYPGQTLISFSHHLLGKWLGRFVSMLYIIYWIIVYAAILRQFTSFIIGTILPETPITSILLIMSLAVIYPAIQGITVIGRLSEVLGPIIVAGVLIPILLAVNKMDLERLSPVFGDNNALTVMSAAIPSAPFLGDCIVLMMLISFLKQKKSVIRHSVFSVLLAGSGFVLSIFAVLMMFGPMVTGSSPYPLLLLVRSISIGGVVENLDAIMTAIWMMSIYIKLSLYLFAASYGTAEWFGTKKWRPFVWWISLIGGLIALIPRNYVEVSIVFPTEVAVPYIFPLLNVFLPLLMLIIALAKRKRTDQLPYG</sequence>
<organism evidence="9 10">
    <name type="scientific">Paenibacillus endophyticus</name>
    <dbReference type="NCBI Taxonomy" id="1294268"/>
    <lineage>
        <taxon>Bacteria</taxon>
        <taxon>Bacillati</taxon>
        <taxon>Bacillota</taxon>
        <taxon>Bacilli</taxon>
        <taxon>Bacillales</taxon>
        <taxon>Paenibacillaceae</taxon>
        <taxon>Paenibacillus</taxon>
    </lineage>
</organism>
<gene>
    <name evidence="9" type="ORF">FHS16_001876</name>
</gene>
<feature type="transmembrane region" description="Helical" evidence="8">
    <location>
        <begin position="146"/>
        <end position="163"/>
    </location>
</feature>
<dbReference type="GO" id="GO:0009847">
    <property type="term" value="P:spore germination"/>
    <property type="evidence" value="ECO:0007669"/>
    <property type="project" value="InterPro"/>
</dbReference>
<keyword evidence="7 8" id="KW-0472">Membrane</keyword>
<evidence type="ECO:0000256" key="1">
    <source>
        <dbReference type="ARBA" id="ARBA00004141"/>
    </source>
</evidence>
<keyword evidence="4" id="KW-0309">Germination</keyword>
<evidence type="ECO:0000256" key="4">
    <source>
        <dbReference type="ARBA" id="ARBA00022544"/>
    </source>
</evidence>
<keyword evidence="10" id="KW-1185">Reference proteome</keyword>
<keyword evidence="5 8" id="KW-0812">Transmembrane</keyword>
<evidence type="ECO:0000256" key="8">
    <source>
        <dbReference type="SAM" id="Phobius"/>
    </source>
</evidence>
<comment type="subcellular location">
    <subcellularLocation>
        <location evidence="1">Membrane</location>
        <topology evidence="1">Multi-pass membrane protein</topology>
    </subcellularLocation>
</comment>
<evidence type="ECO:0000256" key="3">
    <source>
        <dbReference type="ARBA" id="ARBA00022448"/>
    </source>
</evidence>
<feature type="transmembrane region" description="Helical" evidence="8">
    <location>
        <begin position="306"/>
        <end position="324"/>
    </location>
</feature>